<dbReference type="OrthoDB" id="9152065at2"/>
<evidence type="ECO:0000256" key="1">
    <source>
        <dbReference type="SAM" id="MobiDB-lite"/>
    </source>
</evidence>
<feature type="chain" id="PRO_5013789006" description="Autotransporter domain-containing protein" evidence="2">
    <location>
        <begin position="25"/>
        <end position="234"/>
    </location>
</feature>
<evidence type="ECO:0000313" key="4">
    <source>
        <dbReference type="Proteomes" id="UP000231501"/>
    </source>
</evidence>
<organism evidence="3 4">
    <name type="scientific">Roseateles chitinivorans</name>
    <dbReference type="NCBI Taxonomy" id="2917965"/>
    <lineage>
        <taxon>Bacteria</taxon>
        <taxon>Pseudomonadati</taxon>
        <taxon>Pseudomonadota</taxon>
        <taxon>Betaproteobacteria</taxon>
        <taxon>Burkholderiales</taxon>
        <taxon>Sphaerotilaceae</taxon>
        <taxon>Roseateles</taxon>
    </lineage>
</organism>
<dbReference type="Proteomes" id="UP000231501">
    <property type="component" value="Unassembled WGS sequence"/>
</dbReference>
<keyword evidence="2" id="KW-0732">Signal</keyword>
<protein>
    <recommendedName>
        <fullName evidence="5">Autotransporter domain-containing protein</fullName>
    </recommendedName>
</protein>
<evidence type="ECO:0008006" key="5">
    <source>
        <dbReference type="Google" id="ProtNLM"/>
    </source>
</evidence>
<comment type="caution">
    <text evidence="3">The sequence shown here is derived from an EMBL/GenBank/DDBJ whole genome shotgun (WGS) entry which is preliminary data.</text>
</comment>
<reference evidence="3 4" key="1">
    <citation type="submission" date="2017-11" db="EMBL/GenBank/DDBJ databases">
        <title>Draft genome sequence of Mitsuaria sp. HWN-4.</title>
        <authorList>
            <person name="Gundlapally S.R."/>
        </authorList>
    </citation>
    <scope>NUCLEOTIDE SEQUENCE [LARGE SCALE GENOMIC DNA]</scope>
    <source>
        <strain evidence="3 4">HWN-4</strain>
    </source>
</reference>
<keyword evidence="4" id="KW-1185">Reference proteome</keyword>
<dbReference type="EMBL" id="PEOG01000027">
    <property type="protein sequence ID" value="PIM53001.1"/>
    <property type="molecule type" value="Genomic_DNA"/>
</dbReference>
<feature type="signal peptide" evidence="2">
    <location>
        <begin position="1"/>
        <end position="24"/>
    </location>
</feature>
<gene>
    <name evidence="3" type="ORF">CS062_11635</name>
</gene>
<dbReference type="RefSeq" id="WP_099861807.1">
    <property type="nucleotide sequence ID" value="NZ_PEOG01000027.1"/>
</dbReference>
<sequence length="234" mass="24907">MNRCCPRLLLMAALAPAALTFAQAAPASEMSPTSLDDRVELTGRSLSERTRQAAASRSGASSARYTVTQHAAEPLATANQPAGAAAWYGRAPQATQTMLWARPWSASGLRVGVGVEQRGAAIGGGLYSTPYQNSRPGAAGDAGVLVGLALPTGPRSHAYVQTPLVDAQRAQIDDLTVPGINNREQRQVRVGMVFTTRKPYADLRKGFRMELSGQSSLTFRPRGGRVGVTFQKIW</sequence>
<feature type="compositionally biased region" description="Low complexity" evidence="1">
    <location>
        <begin position="52"/>
        <end position="64"/>
    </location>
</feature>
<feature type="region of interest" description="Disordered" evidence="1">
    <location>
        <begin position="44"/>
        <end position="64"/>
    </location>
</feature>
<name>A0A2G9C978_9BURK</name>
<evidence type="ECO:0000256" key="2">
    <source>
        <dbReference type="SAM" id="SignalP"/>
    </source>
</evidence>
<proteinExistence type="predicted"/>
<accession>A0A2G9C978</accession>
<evidence type="ECO:0000313" key="3">
    <source>
        <dbReference type="EMBL" id="PIM53001.1"/>
    </source>
</evidence>
<dbReference type="AlphaFoldDB" id="A0A2G9C978"/>